<protein>
    <recommendedName>
        <fullName evidence="4">Cytochrome c</fullName>
    </recommendedName>
</protein>
<keyword evidence="3" id="KW-1185">Reference proteome</keyword>
<dbReference type="OrthoDB" id="1150802at2"/>
<feature type="compositionally biased region" description="Gly residues" evidence="1">
    <location>
        <begin position="115"/>
        <end position="129"/>
    </location>
</feature>
<dbReference type="GO" id="GO:0005506">
    <property type="term" value="F:iron ion binding"/>
    <property type="evidence" value="ECO:0007669"/>
    <property type="project" value="InterPro"/>
</dbReference>
<dbReference type="KEGG" id="rce:RC1_1185"/>
<dbReference type="Proteomes" id="UP000001591">
    <property type="component" value="Chromosome"/>
</dbReference>
<name>B6IMM0_RHOCS</name>
<dbReference type="HOGENOM" id="CLU_1508588_0_0_5"/>
<feature type="region of interest" description="Disordered" evidence="1">
    <location>
        <begin position="95"/>
        <end position="133"/>
    </location>
</feature>
<evidence type="ECO:0000313" key="2">
    <source>
        <dbReference type="EMBL" id="ACI98599.1"/>
    </source>
</evidence>
<dbReference type="AlphaFoldDB" id="B6IMM0"/>
<reference evidence="2 3" key="1">
    <citation type="journal article" date="2010" name="BMC Genomics">
        <title>Metabolic flexibility revealed in the genome of the cyst-forming alpha-1 proteobacterium Rhodospirillum centenum.</title>
        <authorList>
            <person name="Lu Y.K."/>
            <person name="Marden J."/>
            <person name="Han M."/>
            <person name="Swingley W.D."/>
            <person name="Mastrian S.D."/>
            <person name="Chowdhury S.R."/>
            <person name="Hao J."/>
            <person name="Helmy T."/>
            <person name="Kim S."/>
            <person name="Kurdoglu A.A."/>
            <person name="Matthies H.J."/>
            <person name="Rollo D."/>
            <person name="Stothard P."/>
            <person name="Blankenship R.E."/>
            <person name="Bauer C.E."/>
            <person name="Touchman J.W."/>
        </authorList>
    </citation>
    <scope>NUCLEOTIDE SEQUENCE [LARGE SCALE GENOMIC DNA]</scope>
    <source>
        <strain evidence="3">ATCC 51521 / SW</strain>
    </source>
</reference>
<dbReference type="GO" id="GO:0022900">
    <property type="term" value="P:electron transport chain"/>
    <property type="evidence" value="ECO:0007669"/>
    <property type="project" value="InterPro"/>
</dbReference>
<dbReference type="InterPro" id="IPR010980">
    <property type="entry name" value="Cyt_c/b562"/>
</dbReference>
<dbReference type="GO" id="GO:0020037">
    <property type="term" value="F:heme binding"/>
    <property type="evidence" value="ECO:0007669"/>
    <property type="project" value="InterPro"/>
</dbReference>
<organism evidence="2 3">
    <name type="scientific">Rhodospirillum centenum (strain ATCC 51521 / SW)</name>
    <dbReference type="NCBI Taxonomy" id="414684"/>
    <lineage>
        <taxon>Bacteria</taxon>
        <taxon>Pseudomonadati</taxon>
        <taxon>Pseudomonadota</taxon>
        <taxon>Alphaproteobacteria</taxon>
        <taxon>Rhodospirillales</taxon>
        <taxon>Rhodospirillaceae</taxon>
        <taxon>Rhodospirillum</taxon>
    </lineage>
</organism>
<dbReference type="SUPFAM" id="SSF47175">
    <property type="entry name" value="Cytochromes"/>
    <property type="match status" value="1"/>
</dbReference>
<accession>B6IMM0</accession>
<evidence type="ECO:0000313" key="3">
    <source>
        <dbReference type="Proteomes" id="UP000001591"/>
    </source>
</evidence>
<evidence type="ECO:0000256" key="1">
    <source>
        <dbReference type="SAM" id="MobiDB-lite"/>
    </source>
</evidence>
<dbReference type="RefSeq" id="WP_012566387.1">
    <property type="nucleotide sequence ID" value="NC_011420.2"/>
</dbReference>
<gene>
    <name evidence="2" type="ordered locus">RC1_1185</name>
</gene>
<proteinExistence type="predicted"/>
<dbReference type="EMBL" id="CP000613">
    <property type="protein sequence ID" value="ACI98599.1"/>
    <property type="molecule type" value="Genomic_DNA"/>
</dbReference>
<sequence length="200" mass="21670">MSDMSRPGFLLPLARHGSLLAPALVLLGMLVLPAGARGQGDTRTAVVLPPDDREHLLEEMRGFLVYTTATLEAALDSDMARVQQLEQQMRPPLARARQLASDDPLPTPAMAGRGAAVGGGPGGGPGGGQPTRFERMRRNLPQTFRLLMLQMREDIAEIGRDAVSRNDPAHTLRQLHKVQTVCIACHEAYRLEAGIPDAQR</sequence>
<dbReference type="GO" id="GO:0009055">
    <property type="term" value="F:electron transfer activity"/>
    <property type="evidence" value="ECO:0007669"/>
    <property type="project" value="InterPro"/>
</dbReference>
<evidence type="ECO:0008006" key="4">
    <source>
        <dbReference type="Google" id="ProtNLM"/>
    </source>
</evidence>